<feature type="compositionally biased region" description="Basic and acidic residues" evidence="1">
    <location>
        <begin position="94"/>
        <end position="103"/>
    </location>
</feature>
<organism evidence="2 3">
    <name type="scientific">Iris pallida</name>
    <name type="common">Sweet iris</name>
    <dbReference type="NCBI Taxonomy" id="29817"/>
    <lineage>
        <taxon>Eukaryota</taxon>
        <taxon>Viridiplantae</taxon>
        <taxon>Streptophyta</taxon>
        <taxon>Embryophyta</taxon>
        <taxon>Tracheophyta</taxon>
        <taxon>Spermatophyta</taxon>
        <taxon>Magnoliopsida</taxon>
        <taxon>Liliopsida</taxon>
        <taxon>Asparagales</taxon>
        <taxon>Iridaceae</taxon>
        <taxon>Iridoideae</taxon>
        <taxon>Irideae</taxon>
        <taxon>Iris</taxon>
    </lineage>
</organism>
<feature type="region of interest" description="Disordered" evidence="1">
    <location>
        <begin position="81"/>
        <end position="103"/>
    </location>
</feature>
<name>A0AAX6HF40_IRIPA</name>
<protein>
    <submittedName>
        <fullName evidence="2">Uncharacterized protein</fullName>
    </submittedName>
</protein>
<evidence type="ECO:0000313" key="3">
    <source>
        <dbReference type="Proteomes" id="UP001140949"/>
    </source>
</evidence>
<gene>
    <name evidence="2" type="ORF">M6B38_316985</name>
</gene>
<reference evidence="2" key="2">
    <citation type="submission" date="2023-04" db="EMBL/GenBank/DDBJ databases">
        <authorList>
            <person name="Bruccoleri R.E."/>
            <person name="Oakeley E.J."/>
            <person name="Faust A.-M."/>
            <person name="Dessus-Babus S."/>
            <person name="Altorfer M."/>
            <person name="Burckhardt D."/>
            <person name="Oertli M."/>
            <person name="Naumann U."/>
            <person name="Petersen F."/>
            <person name="Wong J."/>
        </authorList>
    </citation>
    <scope>NUCLEOTIDE SEQUENCE</scope>
    <source>
        <strain evidence="2">GSM-AAB239-AS_SAM_17_03QT</strain>
        <tissue evidence="2">Leaf</tissue>
    </source>
</reference>
<dbReference type="EMBL" id="JANAVB010010193">
    <property type="protein sequence ID" value="KAJ6839247.1"/>
    <property type="molecule type" value="Genomic_DNA"/>
</dbReference>
<dbReference type="AlphaFoldDB" id="A0AAX6HF40"/>
<proteinExistence type="predicted"/>
<evidence type="ECO:0000313" key="2">
    <source>
        <dbReference type="EMBL" id="KAJ6839247.1"/>
    </source>
</evidence>
<keyword evidence="3" id="KW-1185">Reference proteome</keyword>
<accession>A0AAX6HF40</accession>
<comment type="caution">
    <text evidence="2">The sequence shown here is derived from an EMBL/GenBank/DDBJ whole genome shotgun (WGS) entry which is preliminary data.</text>
</comment>
<reference evidence="2" key="1">
    <citation type="journal article" date="2023" name="GigaByte">
        <title>Genome assembly of the bearded iris, Iris pallida Lam.</title>
        <authorList>
            <person name="Bruccoleri R.E."/>
            <person name="Oakeley E.J."/>
            <person name="Faust A.M.E."/>
            <person name="Altorfer M."/>
            <person name="Dessus-Babus S."/>
            <person name="Burckhardt D."/>
            <person name="Oertli M."/>
            <person name="Naumann U."/>
            <person name="Petersen F."/>
            <person name="Wong J."/>
        </authorList>
    </citation>
    <scope>NUCLEOTIDE SEQUENCE</scope>
    <source>
        <strain evidence="2">GSM-AAB239-AS_SAM_17_03QT</strain>
    </source>
</reference>
<dbReference type="Proteomes" id="UP001140949">
    <property type="component" value="Unassembled WGS sequence"/>
</dbReference>
<evidence type="ECO:0000256" key="1">
    <source>
        <dbReference type="SAM" id="MobiDB-lite"/>
    </source>
</evidence>
<sequence length="103" mass="11224">MGQEAETHQERSGGRSLVQRLLTLAECDQDVRRTLEAPMGGCQPRRPGESSSASFEESVRCWHQHWYGDEVTRAVFGVVEETPPGGAQQGLAGHDGDGRCGSR</sequence>